<feature type="domain" description="Acyltransferase 3" evidence="2">
    <location>
        <begin position="5"/>
        <end position="246"/>
    </location>
</feature>
<comment type="caution">
    <text evidence="3">The sequence shown here is derived from an EMBL/GenBank/DDBJ whole genome shotgun (WGS) entry which is preliminary data.</text>
</comment>
<dbReference type="EMBL" id="LVCM01000051">
    <property type="protein sequence ID" value="KYL30811.1"/>
    <property type="molecule type" value="Genomic_DNA"/>
</dbReference>
<keyword evidence="1" id="KW-0812">Transmembrane</keyword>
<feature type="transmembrane region" description="Helical" evidence="1">
    <location>
        <begin position="73"/>
        <end position="89"/>
    </location>
</feature>
<dbReference type="RefSeq" id="WP_064387188.1">
    <property type="nucleotide sequence ID" value="NZ_LVCM01000051.1"/>
</dbReference>
<feature type="transmembrane region" description="Helical" evidence="1">
    <location>
        <begin position="41"/>
        <end position="61"/>
    </location>
</feature>
<proteinExistence type="predicted"/>
<evidence type="ECO:0000313" key="4">
    <source>
        <dbReference type="Proteomes" id="UP000075621"/>
    </source>
</evidence>
<dbReference type="InterPro" id="IPR002656">
    <property type="entry name" value="Acyl_transf_3_dom"/>
</dbReference>
<reference evidence="3 4" key="1">
    <citation type="submission" date="2016-03" db="EMBL/GenBank/DDBJ databases">
        <authorList>
            <person name="Zhang H."/>
            <person name="Liu R."/>
            <person name="Wang M."/>
            <person name="Wang H."/>
            <person name="Wang L."/>
            <person name="Song L."/>
        </authorList>
    </citation>
    <scope>NUCLEOTIDE SEQUENCE [LARGE SCALE GENOMIC DNA]</scope>
    <source>
        <strain evidence="3 4">DSM 16098</strain>
    </source>
</reference>
<keyword evidence="1" id="KW-0472">Membrane</keyword>
<organism evidence="3 4">
    <name type="scientific">Pseudoalteromonas agarivorans</name>
    <dbReference type="NCBI Taxonomy" id="176102"/>
    <lineage>
        <taxon>Bacteria</taxon>
        <taxon>Pseudomonadati</taxon>
        <taxon>Pseudomonadota</taxon>
        <taxon>Gammaproteobacteria</taxon>
        <taxon>Alteromonadales</taxon>
        <taxon>Pseudoalteromonadaceae</taxon>
        <taxon>Pseudoalteromonas</taxon>
    </lineage>
</organism>
<accession>A0ABR5VM67</accession>
<dbReference type="Proteomes" id="UP000075621">
    <property type="component" value="Unassembled WGS sequence"/>
</dbReference>
<evidence type="ECO:0000256" key="1">
    <source>
        <dbReference type="SAM" id="Phobius"/>
    </source>
</evidence>
<name>A0ABR5VM67_9GAMM</name>
<evidence type="ECO:0000259" key="2">
    <source>
        <dbReference type="Pfam" id="PF01757"/>
    </source>
</evidence>
<feature type="transmembrane region" description="Helical" evidence="1">
    <location>
        <begin position="171"/>
        <end position="191"/>
    </location>
</feature>
<feature type="transmembrane region" description="Helical" evidence="1">
    <location>
        <begin position="12"/>
        <end position="35"/>
    </location>
</feature>
<feature type="transmembrane region" description="Helical" evidence="1">
    <location>
        <begin position="230"/>
        <end position="246"/>
    </location>
</feature>
<dbReference type="Pfam" id="PF01757">
    <property type="entry name" value="Acyl_transf_3"/>
    <property type="match status" value="1"/>
</dbReference>
<evidence type="ECO:0000313" key="3">
    <source>
        <dbReference type="EMBL" id="KYL30811.1"/>
    </source>
</evidence>
<gene>
    <name evidence="3" type="ORF">A2I98_04760</name>
</gene>
<feature type="transmembrane region" description="Helical" evidence="1">
    <location>
        <begin position="133"/>
        <end position="151"/>
    </location>
</feature>
<keyword evidence="1" id="KW-1133">Transmembrane helix</keyword>
<protein>
    <recommendedName>
        <fullName evidence="2">Acyltransferase 3 domain-containing protein</fullName>
    </recommendedName>
</protein>
<feature type="transmembrane region" description="Helical" evidence="1">
    <location>
        <begin position="109"/>
        <end position="126"/>
    </location>
</feature>
<sequence>MERNIALDILKLSMALMIVGLHAGFLGDITSLGSFLTVNGIFRIAVPVFFLINGFYFYPVLLKYSHVNWFKRVFILHVFWTVFYSYFWLNNPDFPFIIILLKNIIIGYYHLWYIPAMLGAGFLVFVAKNLSSLFLVFSVLLTFLCGVLIQYTATYHLLGDNSLDKILSYQFIYRNVLFFAYPFFCLGFLINKHLLHKYFSFKLILIVIAIGVIALITESYLNYYQSTRDGGFDMFFSLIILCPFIFNF</sequence>
<feature type="transmembrane region" description="Helical" evidence="1">
    <location>
        <begin position="203"/>
        <end position="224"/>
    </location>
</feature>